<dbReference type="EMBL" id="HBUE01113486">
    <property type="protein sequence ID" value="CAG6489814.1"/>
    <property type="molecule type" value="Transcribed_RNA"/>
</dbReference>
<proteinExistence type="predicted"/>
<reference evidence="1" key="1">
    <citation type="submission" date="2021-05" db="EMBL/GenBank/DDBJ databases">
        <authorList>
            <person name="Alioto T."/>
            <person name="Alioto T."/>
            <person name="Gomez Garrido J."/>
        </authorList>
    </citation>
    <scope>NUCLEOTIDE SEQUENCE</scope>
</reference>
<dbReference type="AlphaFoldDB" id="A0A8D8CBP0"/>
<organism evidence="1">
    <name type="scientific">Culex pipiens</name>
    <name type="common">House mosquito</name>
    <dbReference type="NCBI Taxonomy" id="7175"/>
    <lineage>
        <taxon>Eukaryota</taxon>
        <taxon>Metazoa</taxon>
        <taxon>Ecdysozoa</taxon>
        <taxon>Arthropoda</taxon>
        <taxon>Hexapoda</taxon>
        <taxon>Insecta</taxon>
        <taxon>Pterygota</taxon>
        <taxon>Neoptera</taxon>
        <taxon>Endopterygota</taxon>
        <taxon>Diptera</taxon>
        <taxon>Nematocera</taxon>
        <taxon>Culicoidea</taxon>
        <taxon>Culicidae</taxon>
        <taxon>Culicinae</taxon>
        <taxon>Culicini</taxon>
        <taxon>Culex</taxon>
        <taxon>Culex</taxon>
    </lineage>
</organism>
<protein>
    <submittedName>
        <fullName evidence="1">(northern house mosquito) hypothetical protein</fullName>
    </submittedName>
</protein>
<accession>A0A8D8CBP0</accession>
<name>A0A8D8CBP0_CULPI</name>
<evidence type="ECO:0000313" key="1">
    <source>
        <dbReference type="EMBL" id="CAG6489814.1"/>
    </source>
</evidence>
<sequence>MLPWENCSRKVPGKVGKTCSAPFHEEKKTETKSSFSLSLPGATLCYLINAKKLTRKPFGFWDQKPESFAVFFSFPNDVSDNCFVALTSLYEESAVSTVFDQWLRESYFSICLLTSGCWEKIELILFGKVKHETL</sequence>